<dbReference type="GO" id="GO:0005777">
    <property type="term" value="C:peroxisome"/>
    <property type="evidence" value="ECO:0000318"/>
    <property type="project" value="GO_Central"/>
</dbReference>
<name>A9UNY0_MONBE</name>
<organism evidence="3 4">
    <name type="scientific">Monosiga brevicollis</name>
    <name type="common">Choanoflagellate</name>
    <dbReference type="NCBI Taxonomy" id="81824"/>
    <lineage>
        <taxon>Eukaryota</taxon>
        <taxon>Choanoflagellata</taxon>
        <taxon>Craspedida</taxon>
        <taxon>Salpingoecidae</taxon>
        <taxon>Monosiga</taxon>
    </lineage>
</organism>
<evidence type="ECO:0000259" key="2">
    <source>
        <dbReference type="Pfam" id="PF19274"/>
    </source>
</evidence>
<dbReference type="eggNOG" id="KOG0902">
    <property type="taxonomic scope" value="Eukaryota"/>
</dbReference>
<dbReference type="GO" id="GO:0016303">
    <property type="term" value="F:1-phosphatidylinositol-3-kinase activity"/>
    <property type="evidence" value="ECO:0000318"/>
    <property type="project" value="GO_Central"/>
</dbReference>
<reference evidence="3 4" key="1">
    <citation type="journal article" date="2008" name="Nature">
        <title>The genome of the choanoflagellate Monosiga brevicollis and the origin of metazoans.</title>
        <authorList>
            <consortium name="JGI Sequencing"/>
            <person name="King N."/>
            <person name="Westbrook M.J."/>
            <person name="Young S.L."/>
            <person name="Kuo A."/>
            <person name="Abedin M."/>
            <person name="Chapman J."/>
            <person name="Fairclough S."/>
            <person name="Hellsten U."/>
            <person name="Isogai Y."/>
            <person name="Letunic I."/>
            <person name="Marr M."/>
            <person name="Pincus D."/>
            <person name="Putnam N."/>
            <person name="Rokas A."/>
            <person name="Wright K.J."/>
            <person name="Zuzow R."/>
            <person name="Dirks W."/>
            <person name="Good M."/>
            <person name="Goodstein D."/>
            <person name="Lemons D."/>
            <person name="Li W."/>
            <person name="Lyons J.B."/>
            <person name="Morris A."/>
            <person name="Nichols S."/>
            <person name="Richter D.J."/>
            <person name="Salamov A."/>
            <person name="Bork P."/>
            <person name="Lim W.A."/>
            <person name="Manning G."/>
            <person name="Miller W.T."/>
            <person name="McGinnis W."/>
            <person name="Shapiro H."/>
            <person name="Tjian R."/>
            <person name="Grigoriev I.V."/>
            <person name="Rokhsar D."/>
        </authorList>
    </citation>
    <scope>NUCLEOTIDE SEQUENCE [LARGE SCALE GENOMIC DNA]</scope>
    <source>
        <strain evidence="4">MX1 / ATCC 50154</strain>
    </source>
</reference>
<evidence type="ECO:0000313" key="3">
    <source>
        <dbReference type="EMBL" id="EDQ92778.1"/>
    </source>
</evidence>
<keyword evidence="4" id="KW-1185">Reference proteome</keyword>
<protein>
    <recommendedName>
        <fullName evidence="2">PI4-kinase N-terminal domain-containing protein</fullName>
    </recommendedName>
</protein>
<dbReference type="GO" id="GO:0005768">
    <property type="term" value="C:endosome"/>
    <property type="evidence" value="ECO:0000318"/>
    <property type="project" value="GO_Central"/>
</dbReference>
<gene>
    <name evidence="3" type="ORF">MONBRDRAFT_21897</name>
</gene>
<dbReference type="GO" id="GO:0000045">
    <property type="term" value="P:autophagosome assembly"/>
    <property type="evidence" value="ECO:0000318"/>
    <property type="project" value="GO_Central"/>
</dbReference>
<evidence type="ECO:0000256" key="1">
    <source>
        <dbReference type="ARBA" id="ARBA00006209"/>
    </source>
</evidence>
<dbReference type="KEGG" id="mbr:MONBRDRAFT_21897"/>
<evidence type="ECO:0000313" key="4">
    <source>
        <dbReference type="Proteomes" id="UP000001357"/>
    </source>
</evidence>
<dbReference type="GO" id="GO:0005737">
    <property type="term" value="C:cytoplasm"/>
    <property type="evidence" value="ECO:0000318"/>
    <property type="project" value="GO_Central"/>
</dbReference>
<dbReference type="GO" id="GO:0048015">
    <property type="term" value="P:phosphatidylinositol-mediated signaling"/>
    <property type="evidence" value="ECO:0000318"/>
    <property type="project" value="GO_Central"/>
</dbReference>
<dbReference type="InterPro" id="IPR016024">
    <property type="entry name" value="ARM-type_fold"/>
</dbReference>
<dbReference type="SUPFAM" id="SSF48371">
    <property type="entry name" value="ARM repeat"/>
    <property type="match status" value="1"/>
</dbReference>
<dbReference type="AlphaFoldDB" id="A9UNY0"/>
<dbReference type="GO" id="GO:0036092">
    <property type="term" value="P:phosphatidylinositol-3-phosphate biosynthetic process"/>
    <property type="evidence" value="ECO:0000318"/>
    <property type="project" value="GO_Central"/>
</dbReference>
<comment type="similarity">
    <text evidence="1">Belongs to the PI3/PI4-kinase family. Type III PI4K subfamily.</text>
</comment>
<accession>A9UNY0</accession>
<dbReference type="GO" id="GO:0000407">
    <property type="term" value="C:phagophore assembly site"/>
    <property type="evidence" value="ECO:0000318"/>
    <property type="project" value="GO_Central"/>
</dbReference>
<dbReference type="GO" id="GO:0000425">
    <property type="term" value="P:pexophagy"/>
    <property type="evidence" value="ECO:0000318"/>
    <property type="project" value="GO_Central"/>
</dbReference>
<proteinExistence type="inferred from homology"/>
<dbReference type="GO" id="GO:0016020">
    <property type="term" value="C:membrane"/>
    <property type="evidence" value="ECO:0000318"/>
    <property type="project" value="GO_Central"/>
</dbReference>
<dbReference type="EMBL" id="CH991543">
    <property type="protein sequence ID" value="EDQ92778.1"/>
    <property type="molecule type" value="Genomic_DNA"/>
</dbReference>
<dbReference type="InParanoid" id="A9UNY0"/>
<dbReference type="InterPro" id="IPR045495">
    <property type="entry name" value="PI4K_N"/>
</dbReference>
<dbReference type="STRING" id="81824.A9UNY0"/>
<dbReference type="RefSeq" id="XP_001742540.1">
    <property type="nucleotide sequence ID" value="XM_001742488.1"/>
</dbReference>
<feature type="domain" description="PI4-kinase N-terminal" evidence="2">
    <location>
        <begin position="612"/>
        <end position="846"/>
    </location>
</feature>
<sequence length="1007" mass="111713">MNVFPVRPCSHRIVVLYDAVIRRVARYALQWLREHMEEHQHFLDMLSSCLELSQCTDSSHLFTLPSSAHPEPANEADHQQRCAVLLNAWVSAVLQRPELVPKVLHHFLNEPRLPEILAQAKEPNQHLAGTVAVFSCLQKLLENQLTARQPRPSLGDSSTDSFVAEFQPEPQAQRLASDMLGRVLVLVALTANETTEAGFALDTALQLLKRSETALPIISLYLNALEALRILDHRWPIFANQIITVARSLLLGQMPALVRVHKRLTASKHAADYEDALTTLCSQLARLLRANTVDSPRQLTAMKEFLSSVTSHLHLAETNVRAICIVNAARVICELFRYTRGLNNATEFDKLLQHCILNFRSIALRPDLKVDASIAEAIARLGAINPAAFERSFDCLLQMLLHVCKPESKAETPNSPLSTRAATTTALPSSMGPVDSANSNPTPLIHQNSPSVLALVGTSIASNDIPAYAGVVQDQLLKLCGAAIAVASSHHLERLATVFVQMARQTLMTIPATDSLSERRQRMWPLLCCVGTLASHFQGSTPPVFSDEAVATMRTLWCTLVLLDFHTDQAEIEQPKLHEALVNLASVMPRLVAAQVASYFDAEVEATLDRFKAHLTPTRVAQLTKQLSAALPQHPELSQEVARLSPNFALYVLAIIHAERLRFEDPEANFFVTFSYLEHRGLLQPSRLRVVTGLVEALFEKYLAVLAQQRSGRRASSRAEDLAIFLLVQFTHRFTEVSAVADRLLPLMTKRFPFVVWSDRVISACLDLVDLVHKNMKAFDPVSLNCEVELPYPPYKCVLPALLEARLRILSTFKKRCVDLVTHALQHSAKETTAILQAYISRLSSHELSTRDHPGLEVALRCLNCSAEDHGSSIPSLLGPALALRNRYRGELLGILLSKNSSQNKVGGTSESVLSYEHLHDDNGLDSTVLPLPNAELAPDVQYPGLEEWRGNVLDRLHGLTDLLIVARERSLANDELVSLPRNLRQQLGLDDEASTLTHLIELFDEA</sequence>
<dbReference type="GO" id="GO:0034271">
    <property type="term" value="C:phosphatidylinositol 3-kinase complex, class III, type I"/>
    <property type="evidence" value="ECO:0000318"/>
    <property type="project" value="GO_Central"/>
</dbReference>
<feature type="non-terminal residue" evidence="3">
    <location>
        <position position="1007"/>
    </location>
</feature>
<dbReference type="GeneID" id="5887840"/>
<dbReference type="Proteomes" id="UP000001357">
    <property type="component" value="Unassembled WGS sequence"/>
</dbReference>
<dbReference type="GO" id="GO:0034272">
    <property type="term" value="C:phosphatidylinositol 3-kinase complex, class III, type II"/>
    <property type="evidence" value="ECO:0000318"/>
    <property type="project" value="GO_Central"/>
</dbReference>
<dbReference type="GO" id="GO:0006897">
    <property type="term" value="P:endocytosis"/>
    <property type="evidence" value="ECO:0000318"/>
    <property type="project" value="GO_Central"/>
</dbReference>
<dbReference type="Pfam" id="PF19274">
    <property type="entry name" value="PI4K_N"/>
    <property type="match status" value="1"/>
</dbReference>